<evidence type="ECO:0000313" key="2">
    <source>
        <dbReference type="EMBL" id="ALU46031.1"/>
    </source>
</evidence>
<reference evidence="2 3" key="1">
    <citation type="submission" date="2015-12" db="EMBL/GenBank/DDBJ databases">
        <title>Complete genome sequence of Pseudoalteromonas rubra SCSIO 6842, harboring a conjugative plasmid.</title>
        <authorList>
            <person name="Li B."/>
            <person name="Wang X."/>
        </authorList>
    </citation>
    <scope>NUCLEOTIDE SEQUENCE [LARGE SCALE GENOMIC DNA]</scope>
    <source>
        <strain evidence="2 3">SCSIO 6842</strain>
    </source>
</reference>
<dbReference type="KEGG" id="prr:AT705_24260"/>
<sequence length="206" mass="23761">MRNRGFNKFALGVPVVLALLIALILFFNKDERREECLLRLNSLYPVHAKVEEILNTAPTKDARFFAFKYVDNNANIYSLLLDKGSKFELHRYYQFGGWDIKHLPKIEGRALFSKFETLFAQSSDRLNSGTLHAGCGAAMFKSKNDKVEKMLASDSVLLTTIVGDIENDRQKFFNDRSHLNSMNYNDELERLSIERIKDSLFHETDL</sequence>
<keyword evidence="1" id="KW-0812">Transmembrane</keyword>
<gene>
    <name evidence="2" type="ORF">AT705_24260</name>
</gene>
<proteinExistence type="predicted"/>
<keyword evidence="1" id="KW-1133">Transmembrane helix</keyword>
<organism evidence="2 3">
    <name type="scientific">Pseudoalteromonas rubra</name>
    <dbReference type="NCBI Taxonomy" id="43658"/>
    <lineage>
        <taxon>Bacteria</taxon>
        <taxon>Pseudomonadati</taxon>
        <taxon>Pseudomonadota</taxon>
        <taxon>Gammaproteobacteria</taxon>
        <taxon>Alteromonadales</taxon>
        <taxon>Pseudoalteromonadaceae</taxon>
        <taxon>Pseudoalteromonas</taxon>
    </lineage>
</organism>
<protein>
    <submittedName>
        <fullName evidence="2">Uncharacterized protein</fullName>
    </submittedName>
</protein>
<keyword evidence="1" id="KW-0472">Membrane</keyword>
<dbReference type="RefSeq" id="WP_058798873.1">
    <property type="nucleotide sequence ID" value="NZ_CP013612.1"/>
</dbReference>
<feature type="transmembrane region" description="Helical" evidence="1">
    <location>
        <begin position="9"/>
        <end position="27"/>
    </location>
</feature>
<evidence type="ECO:0000256" key="1">
    <source>
        <dbReference type="SAM" id="Phobius"/>
    </source>
</evidence>
<dbReference type="EMBL" id="CP013612">
    <property type="protein sequence ID" value="ALU46031.1"/>
    <property type="molecule type" value="Genomic_DNA"/>
</dbReference>
<dbReference type="Proteomes" id="UP000069015">
    <property type="component" value="Chromosome 2"/>
</dbReference>
<dbReference type="AlphaFoldDB" id="A0A0U3ID39"/>
<evidence type="ECO:0000313" key="3">
    <source>
        <dbReference type="Proteomes" id="UP000069015"/>
    </source>
</evidence>
<accession>A0A0U3ID39</accession>
<name>A0A0U3ID39_9GAMM</name>